<reference evidence="1" key="1">
    <citation type="journal article" date="2021" name="bioRxiv">
        <title>Whole Genome Assembly and Annotation of Northern Wild Rice, Zizania palustris L., Supports a Whole Genome Duplication in the Zizania Genus.</title>
        <authorList>
            <person name="Haas M."/>
            <person name="Kono T."/>
            <person name="Macchietto M."/>
            <person name="Millas R."/>
            <person name="McGilp L."/>
            <person name="Shao M."/>
            <person name="Duquette J."/>
            <person name="Hirsch C.N."/>
            <person name="Kimball J."/>
        </authorList>
    </citation>
    <scope>NUCLEOTIDE SEQUENCE</scope>
    <source>
        <tissue evidence="1">Fresh leaf tissue</tissue>
    </source>
</reference>
<keyword evidence="2" id="KW-1185">Reference proteome</keyword>
<name>A0A8J5WG14_ZIZPA</name>
<gene>
    <name evidence="1" type="ORF">GUJ93_ZPchr0010g8027</name>
</gene>
<dbReference type="Proteomes" id="UP000729402">
    <property type="component" value="Unassembled WGS sequence"/>
</dbReference>
<protein>
    <recommendedName>
        <fullName evidence="3">Pectin acetylesterase</fullName>
    </recommendedName>
</protein>
<dbReference type="OrthoDB" id="2015280at2759"/>
<comment type="caution">
    <text evidence="1">The sequence shown here is derived from an EMBL/GenBank/DDBJ whole genome shotgun (WGS) entry which is preliminary data.</text>
</comment>
<proteinExistence type="predicted"/>
<dbReference type="AlphaFoldDB" id="A0A8J5WG14"/>
<evidence type="ECO:0000313" key="1">
    <source>
        <dbReference type="EMBL" id="KAG8088636.1"/>
    </source>
</evidence>
<accession>A0A8J5WG14</accession>
<sequence>MAQDLGARVPQRCFFTSYSSTPPTRHAGAIHSPRSCSLTTASHRSSKTHPSLAHYPRHPASRYPWCNDKQLNSVVLRYCDGTSFAGDAEAQDKGRSVRLLCWWSSYVTSLQ</sequence>
<evidence type="ECO:0008006" key="3">
    <source>
        <dbReference type="Google" id="ProtNLM"/>
    </source>
</evidence>
<organism evidence="1 2">
    <name type="scientific">Zizania palustris</name>
    <name type="common">Northern wild rice</name>
    <dbReference type="NCBI Taxonomy" id="103762"/>
    <lineage>
        <taxon>Eukaryota</taxon>
        <taxon>Viridiplantae</taxon>
        <taxon>Streptophyta</taxon>
        <taxon>Embryophyta</taxon>
        <taxon>Tracheophyta</taxon>
        <taxon>Spermatophyta</taxon>
        <taxon>Magnoliopsida</taxon>
        <taxon>Liliopsida</taxon>
        <taxon>Poales</taxon>
        <taxon>Poaceae</taxon>
        <taxon>BOP clade</taxon>
        <taxon>Oryzoideae</taxon>
        <taxon>Oryzeae</taxon>
        <taxon>Zizaniinae</taxon>
        <taxon>Zizania</taxon>
    </lineage>
</organism>
<dbReference type="EMBL" id="JAAALK010000082">
    <property type="protein sequence ID" value="KAG8088636.1"/>
    <property type="molecule type" value="Genomic_DNA"/>
</dbReference>
<reference evidence="1" key="2">
    <citation type="submission" date="2021-02" db="EMBL/GenBank/DDBJ databases">
        <authorList>
            <person name="Kimball J.A."/>
            <person name="Haas M.W."/>
            <person name="Macchietto M."/>
            <person name="Kono T."/>
            <person name="Duquette J."/>
            <person name="Shao M."/>
        </authorList>
    </citation>
    <scope>NUCLEOTIDE SEQUENCE</scope>
    <source>
        <tissue evidence="1">Fresh leaf tissue</tissue>
    </source>
</reference>
<evidence type="ECO:0000313" key="2">
    <source>
        <dbReference type="Proteomes" id="UP000729402"/>
    </source>
</evidence>